<dbReference type="EMBL" id="JTCM02000005">
    <property type="protein sequence ID" value="NEU71710.1"/>
    <property type="molecule type" value="Genomic_DNA"/>
</dbReference>
<keyword evidence="2" id="KW-1185">Reference proteome</keyword>
<organism evidence="1 2">
    <name type="scientific">Hassallia byssoidea VB512170</name>
    <dbReference type="NCBI Taxonomy" id="1304833"/>
    <lineage>
        <taxon>Bacteria</taxon>
        <taxon>Bacillati</taxon>
        <taxon>Cyanobacteriota</taxon>
        <taxon>Cyanophyceae</taxon>
        <taxon>Nostocales</taxon>
        <taxon>Tolypothrichaceae</taxon>
        <taxon>Hassallia</taxon>
    </lineage>
</organism>
<accession>A0A846H538</accession>
<name>A0A846H538_9CYAN</name>
<evidence type="ECO:0000313" key="2">
    <source>
        <dbReference type="Proteomes" id="UP000031549"/>
    </source>
</evidence>
<sequence>MNDLDAYIVAPVYYRVVRRCGTQWHFIKGESFYNPLNLPSMSLDDLFSSFGISMREAASQLRKINGGEEGFYLVDIMHKHYYYCGTLPNGVRDKLIELGIGRREPITGH</sequence>
<comment type="caution">
    <text evidence="1">The sequence shown here is derived from an EMBL/GenBank/DDBJ whole genome shotgun (WGS) entry which is preliminary data.</text>
</comment>
<dbReference type="RefSeq" id="WP_039744502.1">
    <property type="nucleotide sequence ID" value="NZ_JTCM02000005.1"/>
</dbReference>
<gene>
    <name evidence="1" type="ORF">PI95_003695</name>
</gene>
<reference evidence="1 2" key="1">
    <citation type="journal article" date="2015" name="Genome Announc.">
        <title>Draft Genome Sequence of Cyanobacterium Hassallia byssoidea Strain VB512170, Isolated from Monuments in India.</title>
        <authorList>
            <person name="Singh D."/>
            <person name="Chandrababunaidu M.M."/>
            <person name="Panda A."/>
            <person name="Sen D."/>
            <person name="Bhattacharyya S."/>
            <person name="Adhikary S.P."/>
            <person name="Tripathy S."/>
        </authorList>
    </citation>
    <scope>NUCLEOTIDE SEQUENCE [LARGE SCALE GENOMIC DNA]</scope>
    <source>
        <strain evidence="1 2">VB512170</strain>
    </source>
</reference>
<dbReference type="AlphaFoldDB" id="A0A846H538"/>
<proteinExistence type="predicted"/>
<protein>
    <submittedName>
        <fullName evidence="1">Uncharacterized protein</fullName>
    </submittedName>
</protein>
<dbReference type="Proteomes" id="UP000031549">
    <property type="component" value="Unassembled WGS sequence"/>
</dbReference>
<evidence type="ECO:0000313" key="1">
    <source>
        <dbReference type="EMBL" id="NEU71710.1"/>
    </source>
</evidence>